<protein>
    <submittedName>
        <fullName evidence="4">Pili assembly chaperone</fullName>
    </submittedName>
</protein>
<evidence type="ECO:0000256" key="1">
    <source>
        <dbReference type="SAM" id="MobiDB-lite"/>
    </source>
</evidence>
<gene>
    <name evidence="4" type="ORF">WS72_23340</name>
</gene>
<feature type="compositionally biased region" description="Low complexity" evidence="1">
    <location>
        <begin position="63"/>
        <end position="98"/>
    </location>
</feature>
<dbReference type="Pfam" id="PF10671">
    <property type="entry name" value="TcpQ"/>
    <property type="match status" value="1"/>
</dbReference>
<comment type="caution">
    <text evidence="4">The sequence shown here is derived from an EMBL/GenBank/DDBJ whole genome shotgun (WGS) entry which is preliminary data.</text>
</comment>
<dbReference type="InterPro" id="IPR018927">
    <property type="entry name" value="Pilus_synth_Q_C"/>
</dbReference>
<accession>A0ABR5T3X8</accession>
<keyword evidence="2" id="KW-0732">Signal</keyword>
<feature type="region of interest" description="Disordered" evidence="1">
    <location>
        <begin position="59"/>
        <end position="115"/>
    </location>
</feature>
<evidence type="ECO:0000313" key="4">
    <source>
        <dbReference type="EMBL" id="KWZ37863.1"/>
    </source>
</evidence>
<organism evidence="4 5">
    <name type="scientific">Burkholderia savannae</name>
    <dbReference type="NCBI Taxonomy" id="1637837"/>
    <lineage>
        <taxon>Bacteria</taxon>
        <taxon>Pseudomonadati</taxon>
        <taxon>Pseudomonadota</taxon>
        <taxon>Betaproteobacteria</taxon>
        <taxon>Burkholderiales</taxon>
        <taxon>Burkholderiaceae</taxon>
        <taxon>Burkholderia</taxon>
        <taxon>pseudomallei group</taxon>
    </lineage>
</organism>
<sequence>MMHGATVAAAASIALALFATDCAASGPPAGTDPASGDASAGRFDHAPLTAQRADVFRAPPQPASAVSAPGADASPETAVPAAATTPALAPATAAQPTARSVPDGHVPNGHVPNGHVPNGHVLNEYLWDVRTSDGTIRGVLSRWARTAGWQLVWDAPVDFSIDAQATLRGSFEDALQALVASLGRTSTPIQAILYQGNHVLRVVAQGAG</sequence>
<keyword evidence="5" id="KW-1185">Reference proteome</keyword>
<dbReference type="RefSeq" id="WP_060822691.1">
    <property type="nucleotide sequence ID" value="NZ_LNJQ01000004.1"/>
</dbReference>
<evidence type="ECO:0000256" key="2">
    <source>
        <dbReference type="SAM" id="SignalP"/>
    </source>
</evidence>
<evidence type="ECO:0000313" key="5">
    <source>
        <dbReference type="Proteomes" id="UP000070255"/>
    </source>
</evidence>
<name>A0ABR5T3X8_9BURK</name>
<dbReference type="Proteomes" id="UP000070255">
    <property type="component" value="Unassembled WGS sequence"/>
</dbReference>
<dbReference type="Gene3D" id="3.55.50.70">
    <property type="match status" value="1"/>
</dbReference>
<feature type="signal peptide" evidence="2">
    <location>
        <begin position="1"/>
        <end position="23"/>
    </location>
</feature>
<evidence type="ECO:0000259" key="3">
    <source>
        <dbReference type="Pfam" id="PF10671"/>
    </source>
</evidence>
<dbReference type="EMBL" id="LNJQ01000004">
    <property type="protein sequence ID" value="KWZ37863.1"/>
    <property type="molecule type" value="Genomic_DNA"/>
</dbReference>
<proteinExistence type="predicted"/>
<feature type="domain" description="Toxin co-regulated pilus biosynthesis protein Q C-terminal" evidence="3">
    <location>
        <begin position="127"/>
        <end position="204"/>
    </location>
</feature>
<feature type="chain" id="PRO_5045478341" evidence="2">
    <location>
        <begin position="24"/>
        <end position="208"/>
    </location>
</feature>
<reference evidence="4 5" key="1">
    <citation type="submission" date="2015-11" db="EMBL/GenBank/DDBJ databases">
        <authorList>
            <person name="Sahl J."/>
            <person name="Wagner D."/>
            <person name="Keim P."/>
        </authorList>
    </citation>
    <scope>NUCLEOTIDE SEQUENCE [LARGE SCALE GENOMIC DNA]</scope>
    <source>
        <strain evidence="4 5">BDU18</strain>
    </source>
</reference>